<evidence type="ECO:0000313" key="3">
    <source>
        <dbReference type="Proteomes" id="UP000729402"/>
    </source>
</evidence>
<comment type="caution">
    <text evidence="2">The sequence shown here is derived from an EMBL/GenBank/DDBJ whole genome shotgun (WGS) entry which is preliminary data.</text>
</comment>
<dbReference type="EMBL" id="JAAALK010000287">
    <property type="protein sequence ID" value="KAG8059219.1"/>
    <property type="molecule type" value="Genomic_DNA"/>
</dbReference>
<name>A0A8J5S2S6_ZIZPA</name>
<organism evidence="2 3">
    <name type="scientific">Zizania palustris</name>
    <name type="common">Northern wild rice</name>
    <dbReference type="NCBI Taxonomy" id="103762"/>
    <lineage>
        <taxon>Eukaryota</taxon>
        <taxon>Viridiplantae</taxon>
        <taxon>Streptophyta</taxon>
        <taxon>Embryophyta</taxon>
        <taxon>Tracheophyta</taxon>
        <taxon>Spermatophyta</taxon>
        <taxon>Magnoliopsida</taxon>
        <taxon>Liliopsida</taxon>
        <taxon>Poales</taxon>
        <taxon>Poaceae</taxon>
        <taxon>BOP clade</taxon>
        <taxon>Oryzoideae</taxon>
        <taxon>Oryzeae</taxon>
        <taxon>Zizaniinae</taxon>
        <taxon>Zizania</taxon>
    </lineage>
</organism>
<sequence>MVDRARDNNLSARKKLVVFCPRRQRQGKRPAVALGSAPAQRSGQPPTDQALASVDCSGGMANRIARETRRVASTELLPRRRRRCLADRGQARAANISQEGHNTGQEAVGLLSSDQGLVSSSDPGVAATKPLVQAYSTDSRRFFCDFGKSMVENFTRDGGFEIKNGCSGA</sequence>
<feature type="region of interest" description="Disordered" evidence="1">
    <location>
        <begin position="21"/>
        <end position="51"/>
    </location>
</feature>
<reference evidence="2" key="2">
    <citation type="submission" date="2021-02" db="EMBL/GenBank/DDBJ databases">
        <authorList>
            <person name="Kimball J.A."/>
            <person name="Haas M.W."/>
            <person name="Macchietto M."/>
            <person name="Kono T."/>
            <person name="Duquette J."/>
            <person name="Shao M."/>
        </authorList>
    </citation>
    <scope>NUCLEOTIDE SEQUENCE</scope>
    <source>
        <tissue evidence="2">Fresh leaf tissue</tissue>
    </source>
</reference>
<proteinExistence type="predicted"/>
<reference evidence="2" key="1">
    <citation type="journal article" date="2021" name="bioRxiv">
        <title>Whole Genome Assembly and Annotation of Northern Wild Rice, Zizania palustris L., Supports a Whole Genome Duplication in the Zizania Genus.</title>
        <authorList>
            <person name="Haas M."/>
            <person name="Kono T."/>
            <person name="Macchietto M."/>
            <person name="Millas R."/>
            <person name="McGilp L."/>
            <person name="Shao M."/>
            <person name="Duquette J."/>
            <person name="Hirsch C.N."/>
            <person name="Kimball J."/>
        </authorList>
    </citation>
    <scope>NUCLEOTIDE SEQUENCE</scope>
    <source>
        <tissue evidence="2">Fresh leaf tissue</tissue>
    </source>
</reference>
<keyword evidence="3" id="KW-1185">Reference proteome</keyword>
<gene>
    <name evidence="2" type="ORF">GUJ93_ZPchr0002g25540</name>
</gene>
<evidence type="ECO:0000313" key="2">
    <source>
        <dbReference type="EMBL" id="KAG8059219.1"/>
    </source>
</evidence>
<dbReference type="Proteomes" id="UP000729402">
    <property type="component" value="Unassembled WGS sequence"/>
</dbReference>
<accession>A0A8J5S2S6</accession>
<dbReference type="AlphaFoldDB" id="A0A8J5S2S6"/>
<protein>
    <submittedName>
        <fullName evidence="2">Uncharacterized protein</fullName>
    </submittedName>
</protein>
<evidence type="ECO:0000256" key="1">
    <source>
        <dbReference type="SAM" id="MobiDB-lite"/>
    </source>
</evidence>